<organism evidence="1 2">
    <name type="scientific">Richelia sinica FACHB-800</name>
    <dbReference type="NCBI Taxonomy" id="1357546"/>
    <lineage>
        <taxon>Bacteria</taxon>
        <taxon>Bacillati</taxon>
        <taxon>Cyanobacteriota</taxon>
        <taxon>Cyanophyceae</taxon>
        <taxon>Nostocales</taxon>
        <taxon>Nostocaceae</taxon>
        <taxon>Richelia</taxon>
    </lineage>
</organism>
<dbReference type="Proteomes" id="UP000683511">
    <property type="component" value="Chromosome"/>
</dbReference>
<protein>
    <submittedName>
        <fullName evidence="1">Uncharacterized protein</fullName>
    </submittedName>
</protein>
<proteinExistence type="predicted"/>
<dbReference type="EMBL" id="CP021056">
    <property type="protein sequence ID" value="QXE22488.1"/>
    <property type="molecule type" value="Genomic_DNA"/>
</dbReference>
<keyword evidence="2" id="KW-1185">Reference proteome</keyword>
<name>A0A975T5D9_9NOST</name>
<dbReference type="AlphaFoldDB" id="A0A975T5D9"/>
<accession>A0A975T5D9</accession>
<dbReference type="KEGG" id="rsin:B6N60_01171"/>
<evidence type="ECO:0000313" key="2">
    <source>
        <dbReference type="Proteomes" id="UP000683511"/>
    </source>
</evidence>
<reference evidence="1" key="1">
    <citation type="submission" date="2017-04" db="EMBL/GenBank/DDBJ databases">
        <title>Genome deletions in a multicellular cyanobacterial endosymbiont for morphological adaptation in marine diatoms.</title>
        <authorList>
            <person name="Wang Y."/>
            <person name="Gao H."/>
            <person name="Li R."/>
            <person name="Xu X."/>
        </authorList>
    </citation>
    <scope>NUCLEOTIDE SEQUENCE</scope>
    <source>
        <strain evidence="1">FACHB 800</strain>
    </source>
</reference>
<evidence type="ECO:0000313" key="1">
    <source>
        <dbReference type="EMBL" id="QXE22488.1"/>
    </source>
</evidence>
<gene>
    <name evidence="1" type="ORF">B6N60_01171</name>
</gene>
<sequence length="36" mass="4069">MNFTAVPLNPVVQVSINWRFLIFCLGLKQDAHLALV</sequence>